<protein>
    <recommendedName>
        <fullName evidence="2">Parvulin-like PPIase</fullName>
    </recommendedName>
    <alternativeName>
        <fullName evidence="9">Peptidyl-prolyl cis-trans isomerase plp</fullName>
    </alternativeName>
    <alternativeName>
        <fullName evidence="12">Periplasmic chaperone PpiD</fullName>
    </alternativeName>
    <alternativeName>
        <fullName evidence="13">Periplasmic folding chaperone</fullName>
    </alternativeName>
    <alternativeName>
        <fullName evidence="10">Rotamase plp</fullName>
    </alternativeName>
</protein>
<evidence type="ECO:0000313" key="18">
    <source>
        <dbReference type="Proteomes" id="UP001597102"/>
    </source>
</evidence>
<dbReference type="RefSeq" id="WP_379088819.1">
    <property type="nucleotide sequence ID" value="NZ_JBHTJO010000001.1"/>
</dbReference>
<evidence type="ECO:0000256" key="14">
    <source>
        <dbReference type="PROSITE-ProRule" id="PRU00278"/>
    </source>
</evidence>
<comment type="subcellular location">
    <subcellularLocation>
        <location evidence="1">Cell inner membrane</location>
        <topology evidence="1">Single-pass type II membrane protein</topology>
        <orientation evidence="1">Periplasmic side</orientation>
    </subcellularLocation>
</comment>
<keyword evidence="3" id="KW-1003">Cell membrane</keyword>
<comment type="caution">
    <text evidence="17">The sequence shown here is derived from an EMBL/GenBank/DDBJ whole genome shotgun (WGS) entry which is preliminary data.</text>
</comment>
<feature type="transmembrane region" description="Helical" evidence="15">
    <location>
        <begin position="12"/>
        <end position="32"/>
    </location>
</feature>
<keyword evidence="14" id="KW-0697">Rotamase</keyword>
<accession>A0ABW3J9V1</accession>
<keyword evidence="4" id="KW-0997">Cell inner membrane</keyword>
<evidence type="ECO:0000256" key="6">
    <source>
        <dbReference type="ARBA" id="ARBA00022989"/>
    </source>
</evidence>
<dbReference type="SUPFAM" id="SSF109998">
    <property type="entry name" value="Triger factor/SurA peptide-binding domain-like"/>
    <property type="match status" value="1"/>
</dbReference>
<proteinExistence type="inferred from homology"/>
<evidence type="ECO:0000313" key="17">
    <source>
        <dbReference type="EMBL" id="MFD0987233.1"/>
    </source>
</evidence>
<evidence type="ECO:0000256" key="9">
    <source>
        <dbReference type="ARBA" id="ARBA00030642"/>
    </source>
</evidence>
<dbReference type="PANTHER" id="PTHR47529:SF1">
    <property type="entry name" value="PERIPLASMIC CHAPERONE PPID"/>
    <property type="match status" value="1"/>
</dbReference>
<keyword evidence="18" id="KW-1185">Reference proteome</keyword>
<feature type="domain" description="PpiC" evidence="16">
    <location>
        <begin position="267"/>
        <end position="354"/>
    </location>
</feature>
<evidence type="ECO:0000256" key="13">
    <source>
        <dbReference type="ARBA" id="ARBA00042775"/>
    </source>
</evidence>
<evidence type="ECO:0000256" key="5">
    <source>
        <dbReference type="ARBA" id="ARBA00022692"/>
    </source>
</evidence>
<evidence type="ECO:0000256" key="8">
    <source>
        <dbReference type="ARBA" id="ARBA00023186"/>
    </source>
</evidence>
<dbReference type="InterPro" id="IPR052029">
    <property type="entry name" value="PpiD_chaperone"/>
</dbReference>
<dbReference type="Gene3D" id="3.10.50.40">
    <property type="match status" value="1"/>
</dbReference>
<comment type="similarity">
    <text evidence="11">Belongs to the PpiD chaperone family.</text>
</comment>
<evidence type="ECO:0000256" key="3">
    <source>
        <dbReference type="ARBA" id="ARBA00022475"/>
    </source>
</evidence>
<evidence type="ECO:0000256" key="2">
    <source>
        <dbReference type="ARBA" id="ARBA00018370"/>
    </source>
</evidence>
<dbReference type="InterPro" id="IPR046357">
    <property type="entry name" value="PPIase_dom_sf"/>
</dbReference>
<evidence type="ECO:0000256" key="4">
    <source>
        <dbReference type="ARBA" id="ARBA00022519"/>
    </source>
</evidence>
<dbReference type="EMBL" id="JBHTJO010000001">
    <property type="protein sequence ID" value="MFD0987233.1"/>
    <property type="molecule type" value="Genomic_DNA"/>
</dbReference>
<evidence type="ECO:0000256" key="12">
    <source>
        <dbReference type="ARBA" id="ARBA00040743"/>
    </source>
</evidence>
<keyword evidence="5 15" id="KW-0812">Transmembrane</keyword>
<gene>
    <name evidence="17" type="ORF">ACFQ2F_08990</name>
</gene>
<dbReference type="InterPro" id="IPR027304">
    <property type="entry name" value="Trigger_fact/SurA_dom_sf"/>
</dbReference>
<keyword evidence="14" id="KW-0413">Isomerase</keyword>
<dbReference type="SUPFAM" id="SSF54534">
    <property type="entry name" value="FKBP-like"/>
    <property type="match status" value="1"/>
</dbReference>
<evidence type="ECO:0000256" key="11">
    <source>
        <dbReference type="ARBA" id="ARBA00038408"/>
    </source>
</evidence>
<organism evidence="17 18">
    <name type="scientific">Methyloligella solikamskensis</name>
    <dbReference type="NCBI Taxonomy" id="1177756"/>
    <lineage>
        <taxon>Bacteria</taxon>
        <taxon>Pseudomonadati</taxon>
        <taxon>Pseudomonadota</taxon>
        <taxon>Alphaproteobacteria</taxon>
        <taxon>Hyphomicrobiales</taxon>
        <taxon>Hyphomicrobiaceae</taxon>
        <taxon>Methyloligella</taxon>
    </lineage>
</organism>
<keyword evidence="6 15" id="KW-1133">Transmembrane helix</keyword>
<dbReference type="InterPro" id="IPR000297">
    <property type="entry name" value="PPIase_PpiC"/>
</dbReference>
<dbReference type="Pfam" id="PF13145">
    <property type="entry name" value="Rotamase_2"/>
    <property type="match status" value="1"/>
</dbReference>
<dbReference type="Pfam" id="PF13624">
    <property type="entry name" value="SurA_N_3"/>
    <property type="match status" value="1"/>
</dbReference>
<name>A0ABW3J9V1_9HYPH</name>
<evidence type="ECO:0000256" key="15">
    <source>
        <dbReference type="SAM" id="Phobius"/>
    </source>
</evidence>
<dbReference type="PANTHER" id="PTHR47529">
    <property type="entry name" value="PEPTIDYL-PROLYL CIS-TRANS ISOMERASE D"/>
    <property type="match status" value="1"/>
</dbReference>
<evidence type="ECO:0000256" key="10">
    <source>
        <dbReference type="ARBA" id="ARBA00031484"/>
    </source>
</evidence>
<evidence type="ECO:0000259" key="16">
    <source>
        <dbReference type="PROSITE" id="PS50198"/>
    </source>
</evidence>
<keyword evidence="7 15" id="KW-0472">Membrane</keyword>
<evidence type="ECO:0000256" key="7">
    <source>
        <dbReference type="ARBA" id="ARBA00023136"/>
    </source>
</evidence>
<reference evidence="18" key="1">
    <citation type="journal article" date="2019" name="Int. J. Syst. Evol. Microbiol.">
        <title>The Global Catalogue of Microorganisms (GCM) 10K type strain sequencing project: providing services to taxonomists for standard genome sequencing and annotation.</title>
        <authorList>
            <consortium name="The Broad Institute Genomics Platform"/>
            <consortium name="The Broad Institute Genome Sequencing Center for Infectious Disease"/>
            <person name="Wu L."/>
            <person name="Ma J."/>
        </authorList>
    </citation>
    <scope>NUCLEOTIDE SEQUENCE [LARGE SCALE GENOMIC DNA]</scope>
    <source>
        <strain evidence="18">CCUG 61697</strain>
    </source>
</reference>
<dbReference type="Proteomes" id="UP001597102">
    <property type="component" value="Unassembled WGS sequence"/>
</dbReference>
<sequence>MALDYMRKGASRFFGVILIGLLVVSFAVWGIADIFTGYGSATLVKVGDTEVSRDDYLQVQREVLQSMSNQAGRTLTLQEAREQGLDAQVLERLVGGAALDTHAADLGLGITEDKLLEEIMQDPGLQDSSGNFNGAMLQQYLAQMGMSEQTFLDMQRERNKRRQILATIGQTVATPNLLIDALDTYNNQTRTLRYVLVPESAVDASPEPTETELKSFYENNQAAFTQPEYRTIGVLAVTPETVKDQVEITEDELKDEYEANKAQYDTPEKRHVYQISFANEEDAKQAYEAIEGGKEFLEVAKDGGMKEQDVDLGVLTRTGMVDPVLAETAFSLEEGKVSEPVTGKLGAIALLKVTNIIPGEESEFEKVKPEIEKEILADRAENAILDMHDKIEDERASGATLEEVAEKLDLPYEEVEKVDVQGRTASGVDKELPQKEKLLEGAFASDVGVENDPVDARDEGFVWFDVLDVTPQRVRPFEEVKTEVGRMWRQDDRQKRLAEYTSKLVDELKSGETTLGDIAEEHDEDVVTTQPLKRSGMALNVLPQAVAQAFSLPEKGYGSAEAGVQGSRILFQVEDVMAPKELDGPARAELERQLKLFVSDDILSQYFGALQDRYQVTVNQEAINRLTGAEQQ</sequence>
<keyword evidence="8" id="KW-0143">Chaperone</keyword>
<dbReference type="PROSITE" id="PS50198">
    <property type="entry name" value="PPIC_PPIASE_2"/>
    <property type="match status" value="1"/>
</dbReference>
<evidence type="ECO:0000256" key="1">
    <source>
        <dbReference type="ARBA" id="ARBA00004382"/>
    </source>
</evidence>